<dbReference type="RefSeq" id="WP_163816137.1">
    <property type="nucleotide sequence ID" value="NZ_JAAGOB010000002.1"/>
</dbReference>
<dbReference type="Gene3D" id="3.40.50.1240">
    <property type="entry name" value="Phosphoglycerate mutase-like"/>
    <property type="match status" value="1"/>
</dbReference>
<dbReference type="SUPFAM" id="SSF53254">
    <property type="entry name" value="Phosphoglycerate mutase-like"/>
    <property type="match status" value="1"/>
</dbReference>
<dbReference type="Proteomes" id="UP000469185">
    <property type="component" value="Unassembled WGS sequence"/>
</dbReference>
<evidence type="ECO:0000313" key="8">
    <source>
        <dbReference type="Proteomes" id="UP000469185"/>
    </source>
</evidence>
<proteinExistence type="inferred from homology"/>
<dbReference type="EMBL" id="JAAGOB010000002">
    <property type="protein sequence ID" value="NED94375.1"/>
    <property type="molecule type" value="Genomic_DNA"/>
</dbReference>
<evidence type="ECO:0000256" key="3">
    <source>
        <dbReference type="ARBA" id="ARBA00023152"/>
    </source>
</evidence>
<dbReference type="InterPro" id="IPR005952">
    <property type="entry name" value="Phosphogly_mut1"/>
</dbReference>
<organism evidence="7 8">
    <name type="scientific">Phytoactinopolyspora alkaliphila</name>
    <dbReference type="NCBI Taxonomy" id="1783498"/>
    <lineage>
        <taxon>Bacteria</taxon>
        <taxon>Bacillati</taxon>
        <taxon>Actinomycetota</taxon>
        <taxon>Actinomycetes</taxon>
        <taxon>Jiangellales</taxon>
        <taxon>Jiangellaceae</taxon>
        <taxon>Phytoactinopolyspora</taxon>
    </lineage>
</organism>
<evidence type="ECO:0000256" key="5">
    <source>
        <dbReference type="PIRSR" id="PIRSR613078-1"/>
    </source>
</evidence>
<evidence type="ECO:0000256" key="2">
    <source>
        <dbReference type="ARBA" id="ARBA00012028"/>
    </source>
</evidence>
<keyword evidence="8" id="KW-1185">Reference proteome</keyword>
<evidence type="ECO:0000313" key="7">
    <source>
        <dbReference type="EMBL" id="NED94375.1"/>
    </source>
</evidence>
<feature type="active site" description="Proton donor/acceptor" evidence="5">
    <location>
        <position position="83"/>
    </location>
</feature>
<feature type="binding site" evidence="6">
    <location>
        <position position="59"/>
    </location>
    <ligand>
        <name>substrate</name>
    </ligand>
</feature>
<keyword evidence="4" id="KW-0413">Isomerase</keyword>
<feature type="active site" description="Tele-phosphohistidine intermediate" evidence="5">
    <location>
        <position position="10"/>
    </location>
</feature>
<comment type="caution">
    <text evidence="7">The sequence shown here is derived from an EMBL/GenBank/DDBJ whole genome shotgun (WGS) entry which is preliminary data.</text>
</comment>
<gene>
    <name evidence="7" type="ORF">G1H11_03515</name>
</gene>
<dbReference type="GO" id="GO:0004619">
    <property type="term" value="F:phosphoglycerate mutase activity"/>
    <property type="evidence" value="ECO:0007669"/>
    <property type="project" value="UniProtKB-EC"/>
</dbReference>
<keyword evidence="3" id="KW-0324">Glycolysis</keyword>
<protein>
    <recommendedName>
        <fullName evidence="2">phosphoglycerate mutase (2,3-diphosphoglycerate-dependent)</fullName>
        <ecNumber evidence="2">5.4.2.11</ecNumber>
    </recommendedName>
</protein>
<comment type="similarity">
    <text evidence="1">Belongs to the phosphoglycerate mutase family. BPG-dependent PGAM subfamily.</text>
</comment>
<reference evidence="7 8" key="1">
    <citation type="submission" date="2020-02" db="EMBL/GenBank/DDBJ databases">
        <authorList>
            <person name="Li X.-J."/>
            <person name="Feng X.-M."/>
        </authorList>
    </citation>
    <scope>NUCLEOTIDE SEQUENCE [LARGE SCALE GENOMIC DNA]</scope>
    <source>
        <strain evidence="7 8">CGMCC 4.7225</strain>
    </source>
</reference>
<dbReference type="EC" id="5.4.2.11" evidence="2"/>
<dbReference type="GO" id="GO:0006096">
    <property type="term" value="P:glycolytic process"/>
    <property type="evidence" value="ECO:0007669"/>
    <property type="project" value="UniProtKB-KW"/>
</dbReference>
<evidence type="ECO:0000256" key="6">
    <source>
        <dbReference type="PIRSR" id="PIRSR613078-2"/>
    </source>
</evidence>
<evidence type="ECO:0000256" key="1">
    <source>
        <dbReference type="ARBA" id="ARBA00006717"/>
    </source>
</evidence>
<evidence type="ECO:0000256" key="4">
    <source>
        <dbReference type="ARBA" id="ARBA00023235"/>
    </source>
</evidence>
<dbReference type="AlphaFoldDB" id="A0A6N9YHG6"/>
<dbReference type="PANTHER" id="PTHR11931">
    <property type="entry name" value="PHOSPHOGLYCERATE MUTASE"/>
    <property type="match status" value="1"/>
</dbReference>
<dbReference type="CDD" id="cd07067">
    <property type="entry name" value="HP_PGM_like"/>
    <property type="match status" value="1"/>
</dbReference>
<name>A0A6N9YHG6_9ACTN</name>
<feature type="binding site" evidence="6">
    <location>
        <begin position="22"/>
        <end position="23"/>
    </location>
    <ligand>
        <name>substrate</name>
    </ligand>
</feature>
<dbReference type="InterPro" id="IPR013078">
    <property type="entry name" value="His_Pase_superF_clade-1"/>
</dbReference>
<dbReference type="Pfam" id="PF00300">
    <property type="entry name" value="His_Phos_1"/>
    <property type="match status" value="1"/>
</dbReference>
<sequence>MPVELVYETHSISEDNEKGIATGWLPGKLSARGRHLAADLGARRRDDGIAAVFTSDLRRAVETAEIAFAGTSIEIIQDPRLRECDYGELNGCPVEVLAAERAMRVDVPFPGGQSYRDVVAATALFLNDLAATWQGNRVLVIAHSANRWALQVLLGGASLGDVVDAPFTWQEGWEFVIPTDRPIGESLRAPSGLPPFGARHNGST</sequence>
<accession>A0A6N9YHG6</accession>
<feature type="binding site" evidence="6">
    <location>
        <begin position="83"/>
        <end position="86"/>
    </location>
    <ligand>
        <name>substrate</name>
    </ligand>
</feature>
<dbReference type="InterPro" id="IPR029033">
    <property type="entry name" value="His_PPase_superfam"/>
</dbReference>